<dbReference type="GO" id="GO:0016887">
    <property type="term" value="F:ATP hydrolysis activity"/>
    <property type="evidence" value="ECO:0007669"/>
    <property type="project" value="InterPro"/>
</dbReference>
<organism evidence="6">
    <name type="scientific">marine sediment metagenome</name>
    <dbReference type="NCBI Taxonomy" id="412755"/>
    <lineage>
        <taxon>unclassified sequences</taxon>
        <taxon>metagenomes</taxon>
        <taxon>ecological metagenomes</taxon>
    </lineage>
</organism>
<dbReference type="AlphaFoldDB" id="A0A0F9KNU1"/>
<feature type="domain" description="ABC transporter" evidence="5">
    <location>
        <begin position="27"/>
        <end position="50"/>
    </location>
</feature>
<dbReference type="InterPro" id="IPR027417">
    <property type="entry name" value="P-loop_NTPase"/>
</dbReference>
<dbReference type="PANTHER" id="PTHR42711:SF5">
    <property type="entry name" value="ABC TRANSPORTER ATP-BINDING PROTEIN NATA"/>
    <property type="match status" value="1"/>
</dbReference>
<keyword evidence="3" id="KW-0547">Nucleotide-binding</keyword>
<evidence type="ECO:0000256" key="1">
    <source>
        <dbReference type="ARBA" id="ARBA00005417"/>
    </source>
</evidence>
<dbReference type="SUPFAM" id="SSF52540">
    <property type="entry name" value="P-loop containing nucleoside triphosphate hydrolases"/>
    <property type="match status" value="1"/>
</dbReference>
<sequence>MKQILPSENAIEVSNLTKHYGKLLAVDHISFYIKRGEIFGFLGPNGAGKT</sequence>
<evidence type="ECO:0000313" key="6">
    <source>
        <dbReference type="EMBL" id="KKM76466.1"/>
    </source>
</evidence>
<dbReference type="PANTHER" id="PTHR42711">
    <property type="entry name" value="ABC TRANSPORTER ATP-BINDING PROTEIN"/>
    <property type="match status" value="1"/>
</dbReference>
<dbReference type="Pfam" id="PF00005">
    <property type="entry name" value="ABC_tran"/>
    <property type="match status" value="1"/>
</dbReference>
<evidence type="ECO:0000256" key="4">
    <source>
        <dbReference type="ARBA" id="ARBA00022840"/>
    </source>
</evidence>
<dbReference type="EMBL" id="LAZR01008804">
    <property type="protein sequence ID" value="KKM76466.1"/>
    <property type="molecule type" value="Genomic_DNA"/>
</dbReference>
<proteinExistence type="inferred from homology"/>
<evidence type="ECO:0000256" key="3">
    <source>
        <dbReference type="ARBA" id="ARBA00022741"/>
    </source>
</evidence>
<protein>
    <recommendedName>
        <fullName evidence="5">ABC transporter domain-containing protein</fullName>
    </recommendedName>
</protein>
<evidence type="ECO:0000256" key="2">
    <source>
        <dbReference type="ARBA" id="ARBA00022448"/>
    </source>
</evidence>
<feature type="non-terminal residue" evidence="6">
    <location>
        <position position="50"/>
    </location>
</feature>
<comment type="caution">
    <text evidence="6">The sequence shown here is derived from an EMBL/GenBank/DDBJ whole genome shotgun (WGS) entry which is preliminary data.</text>
</comment>
<dbReference type="InterPro" id="IPR050763">
    <property type="entry name" value="ABC_transporter_ATP-binding"/>
</dbReference>
<keyword evidence="4" id="KW-0067">ATP-binding</keyword>
<reference evidence="6" key="1">
    <citation type="journal article" date="2015" name="Nature">
        <title>Complex archaea that bridge the gap between prokaryotes and eukaryotes.</title>
        <authorList>
            <person name="Spang A."/>
            <person name="Saw J.H."/>
            <person name="Jorgensen S.L."/>
            <person name="Zaremba-Niedzwiedzka K."/>
            <person name="Martijn J."/>
            <person name="Lind A.E."/>
            <person name="van Eijk R."/>
            <person name="Schleper C."/>
            <person name="Guy L."/>
            <person name="Ettema T.J."/>
        </authorList>
    </citation>
    <scope>NUCLEOTIDE SEQUENCE</scope>
</reference>
<accession>A0A0F9KNU1</accession>
<evidence type="ECO:0000259" key="5">
    <source>
        <dbReference type="Pfam" id="PF00005"/>
    </source>
</evidence>
<keyword evidence="2" id="KW-0813">Transport</keyword>
<dbReference type="GO" id="GO:0005524">
    <property type="term" value="F:ATP binding"/>
    <property type="evidence" value="ECO:0007669"/>
    <property type="project" value="UniProtKB-KW"/>
</dbReference>
<dbReference type="Gene3D" id="3.40.50.300">
    <property type="entry name" value="P-loop containing nucleotide triphosphate hydrolases"/>
    <property type="match status" value="1"/>
</dbReference>
<name>A0A0F9KNU1_9ZZZZ</name>
<comment type="similarity">
    <text evidence="1">Belongs to the ABC transporter superfamily.</text>
</comment>
<dbReference type="InterPro" id="IPR003439">
    <property type="entry name" value="ABC_transporter-like_ATP-bd"/>
</dbReference>
<gene>
    <name evidence="6" type="ORF">LCGC14_1379810</name>
</gene>